<evidence type="ECO:0000256" key="1">
    <source>
        <dbReference type="ARBA" id="ARBA00022679"/>
    </source>
</evidence>
<feature type="domain" description="CoA carboxyltransferase N-terminal" evidence="5">
    <location>
        <begin position="1"/>
        <end position="142"/>
    </location>
</feature>
<dbReference type="GO" id="GO:0005524">
    <property type="term" value="F:ATP binding"/>
    <property type="evidence" value="ECO:0007669"/>
    <property type="project" value="UniProtKB-KW"/>
</dbReference>
<dbReference type="PANTHER" id="PTHR42995:SF5">
    <property type="entry name" value="ACETYL-COENZYME A CARBOXYLASE CARBOXYL TRANSFERASE SUBUNIT BETA, CHLOROPLASTIC"/>
    <property type="match status" value="1"/>
</dbReference>
<keyword evidence="1" id="KW-0808">Transferase</keyword>
<keyword evidence="3" id="KW-0863">Zinc-finger</keyword>
<dbReference type="GO" id="GO:0008270">
    <property type="term" value="F:zinc ion binding"/>
    <property type="evidence" value="ECO:0007669"/>
    <property type="project" value="UniProtKB-KW"/>
</dbReference>
<dbReference type="GO" id="GO:0016740">
    <property type="term" value="F:transferase activity"/>
    <property type="evidence" value="ECO:0007669"/>
    <property type="project" value="UniProtKB-KW"/>
</dbReference>
<accession>A0A7J8SEF2</accession>
<dbReference type="SUPFAM" id="SSF52096">
    <property type="entry name" value="ClpP/crotonase"/>
    <property type="match status" value="1"/>
</dbReference>
<dbReference type="GO" id="GO:0006633">
    <property type="term" value="P:fatty acid biosynthetic process"/>
    <property type="evidence" value="ECO:0007669"/>
    <property type="project" value="TreeGrafter"/>
</dbReference>
<keyword evidence="3" id="KW-0862">Zinc</keyword>
<sequence>MSSSNRIELLIDLGTWGLMDVNMISLDPIEFQFEEELYKDRIDFYQRKIRLIEAIQIGTGQLNGILIATVAMDFQFMGEYGILSRRKITRLVKYATNKFLPLILVCAFGGARMQDSREGKNSQRKSLRHCNKAEATLKRRRK</sequence>
<organism evidence="6 7">
    <name type="scientific">Gossypium davidsonii</name>
    <name type="common">Davidson's cotton</name>
    <name type="synonym">Gossypium klotzschianum subsp. davidsonii</name>
    <dbReference type="NCBI Taxonomy" id="34287"/>
    <lineage>
        <taxon>Eukaryota</taxon>
        <taxon>Viridiplantae</taxon>
        <taxon>Streptophyta</taxon>
        <taxon>Embryophyta</taxon>
        <taxon>Tracheophyta</taxon>
        <taxon>Spermatophyta</taxon>
        <taxon>Magnoliopsida</taxon>
        <taxon>eudicotyledons</taxon>
        <taxon>Gunneridae</taxon>
        <taxon>Pentapetalae</taxon>
        <taxon>rosids</taxon>
        <taxon>malvids</taxon>
        <taxon>Malvales</taxon>
        <taxon>Malvaceae</taxon>
        <taxon>Malvoideae</taxon>
        <taxon>Gossypium</taxon>
    </lineage>
</organism>
<dbReference type="PROSITE" id="PS50980">
    <property type="entry name" value="COA_CT_NTER"/>
    <property type="match status" value="1"/>
</dbReference>
<dbReference type="InterPro" id="IPR029045">
    <property type="entry name" value="ClpP/crotonase-like_dom_sf"/>
</dbReference>
<keyword evidence="2" id="KW-0547">Nucleotide-binding</keyword>
<dbReference type="Proteomes" id="UP000593561">
    <property type="component" value="Unassembled WGS sequence"/>
</dbReference>
<dbReference type="GO" id="GO:0009507">
    <property type="term" value="C:chloroplast"/>
    <property type="evidence" value="ECO:0007669"/>
    <property type="project" value="TreeGrafter"/>
</dbReference>
<dbReference type="PANTHER" id="PTHR42995">
    <property type="entry name" value="ACETYL-COENZYME A CARBOXYLASE CARBOXYL TRANSFERASE SUBUNIT BETA, CHLOROPLASTIC"/>
    <property type="match status" value="1"/>
</dbReference>
<dbReference type="InterPro" id="IPR011762">
    <property type="entry name" value="COA_CT_N"/>
</dbReference>
<dbReference type="Gene3D" id="3.90.226.10">
    <property type="entry name" value="2-enoyl-CoA Hydratase, Chain A, domain 1"/>
    <property type="match status" value="1"/>
</dbReference>
<evidence type="ECO:0000256" key="3">
    <source>
        <dbReference type="ARBA" id="ARBA00022771"/>
    </source>
</evidence>
<dbReference type="Pfam" id="PF01039">
    <property type="entry name" value="Carboxyl_trans"/>
    <property type="match status" value="1"/>
</dbReference>
<reference evidence="6 7" key="1">
    <citation type="journal article" date="2019" name="Genome Biol. Evol.">
        <title>Insights into the evolution of the New World diploid cottons (Gossypium, subgenus Houzingenia) based on genome sequencing.</title>
        <authorList>
            <person name="Grover C.E."/>
            <person name="Arick M.A. 2nd"/>
            <person name="Thrash A."/>
            <person name="Conover J.L."/>
            <person name="Sanders W.S."/>
            <person name="Peterson D.G."/>
            <person name="Frelichowski J.E."/>
            <person name="Scheffler J.A."/>
            <person name="Scheffler B.E."/>
            <person name="Wendel J.F."/>
        </authorList>
    </citation>
    <scope>NUCLEOTIDE SEQUENCE [LARGE SCALE GENOMIC DNA]</scope>
    <source>
        <strain evidence="6">27</strain>
        <tissue evidence="6">Leaf</tissue>
    </source>
</reference>
<comment type="caution">
    <text evidence="6">The sequence shown here is derived from an EMBL/GenBank/DDBJ whole genome shotgun (WGS) entry which is preliminary data.</text>
</comment>
<evidence type="ECO:0000313" key="7">
    <source>
        <dbReference type="Proteomes" id="UP000593561"/>
    </source>
</evidence>
<evidence type="ECO:0000313" key="6">
    <source>
        <dbReference type="EMBL" id="MBA0624451.1"/>
    </source>
</evidence>
<proteinExistence type="predicted"/>
<dbReference type="AlphaFoldDB" id="A0A7J8SEF2"/>
<gene>
    <name evidence="6" type="ORF">Godav_009809</name>
</gene>
<evidence type="ECO:0000256" key="2">
    <source>
        <dbReference type="ARBA" id="ARBA00022741"/>
    </source>
</evidence>
<name>A0A7J8SEF2_GOSDV</name>
<dbReference type="EMBL" id="JABFAC010000009">
    <property type="protein sequence ID" value="MBA0624451.1"/>
    <property type="molecule type" value="Genomic_DNA"/>
</dbReference>
<feature type="non-terminal residue" evidence="6">
    <location>
        <position position="142"/>
    </location>
</feature>
<dbReference type="InterPro" id="IPR034733">
    <property type="entry name" value="AcCoA_carboxyl_beta"/>
</dbReference>
<keyword evidence="4" id="KW-0067">ATP-binding</keyword>
<dbReference type="GO" id="GO:0003989">
    <property type="term" value="F:acetyl-CoA carboxylase activity"/>
    <property type="evidence" value="ECO:0007669"/>
    <property type="project" value="TreeGrafter"/>
</dbReference>
<keyword evidence="7" id="KW-1185">Reference proteome</keyword>
<dbReference type="GO" id="GO:2001295">
    <property type="term" value="P:malonyl-CoA biosynthetic process"/>
    <property type="evidence" value="ECO:0007669"/>
    <property type="project" value="TreeGrafter"/>
</dbReference>
<evidence type="ECO:0000256" key="4">
    <source>
        <dbReference type="ARBA" id="ARBA00022840"/>
    </source>
</evidence>
<protein>
    <recommendedName>
        <fullName evidence="5">CoA carboxyltransferase N-terminal domain-containing protein</fullName>
    </recommendedName>
</protein>
<evidence type="ECO:0000259" key="5">
    <source>
        <dbReference type="PROSITE" id="PS50980"/>
    </source>
</evidence>
<keyword evidence="3" id="KW-0479">Metal-binding</keyword>